<dbReference type="EMBL" id="JAAQTO010000002">
    <property type="protein sequence ID" value="NIC03982.1"/>
    <property type="molecule type" value="Genomic_DNA"/>
</dbReference>
<gene>
    <name evidence="1" type="ORF">HBJ55_00870</name>
</gene>
<proteinExistence type="predicted"/>
<protein>
    <submittedName>
        <fullName evidence="1">Uncharacterized protein</fullName>
    </submittedName>
</protein>
<evidence type="ECO:0000313" key="1">
    <source>
        <dbReference type="EMBL" id="NIC03982.1"/>
    </source>
</evidence>
<name>A0ABX0PL46_9GAMM</name>
<organism evidence="1 2">
    <name type="scientific">Billgrantia bachuensis</name>
    <dbReference type="NCBI Taxonomy" id="2717286"/>
    <lineage>
        <taxon>Bacteria</taxon>
        <taxon>Pseudomonadati</taxon>
        <taxon>Pseudomonadota</taxon>
        <taxon>Gammaproteobacteria</taxon>
        <taxon>Oceanospirillales</taxon>
        <taxon>Halomonadaceae</taxon>
        <taxon>Billgrantia</taxon>
    </lineage>
</organism>
<evidence type="ECO:0000313" key="2">
    <source>
        <dbReference type="Proteomes" id="UP001318321"/>
    </source>
</evidence>
<reference evidence="1 2" key="1">
    <citation type="submission" date="2020-03" db="EMBL/GenBank/DDBJ databases">
        <title>Identification of Halomonas strains.</title>
        <authorList>
            <person name="Xiao Z."/>
            <person name="Dong F."/>
            <person name="Wang Z."/>
            <person name="Zhao J.-Y."/>
        </authorList>
    </citation>
    <scope>NUCLEOTIDE SEQUENCE [LARGE SCALE GENOMIC DNA]</scope>
    <source>
        <strain evidence="1 2">DX6</strain>
    </source>
</reference>
<comment type="caution">
    <text evidence="1">The sequence shown here is derived from an EMBL/GenBank/DDBJ whole genome shotgun (WGS) entry which is preliminary data.</text>
</comment>
<sequence>MTNRELAEKRAQLRAKADRIAGLPAFAAAGDIKTAALLAAEITDELARRELSRAAGGELV</sequence>
<keyword evidence="2" id="KW-1185">Reference proteome</keyword>
<dbReference type="RefSeq" id="WP_167110084.1">
    <property type="nucleotide sequence ID" value="NZ_JAAQTO010000002.1"/>
</dbReference>
<accession>A0ABX0PL46</accession>
<dbReference type="Proteomes" id="UP001318321">
    <property type="component" value="Unassembled WGS sequence"/>
</dbReference>